<dbReference type="InterPro" id="IPR001849">
    <property type="entry name" value="PH_domain"/>
</dbReference>
<organism evidence="4">
    <name type="scientific">Haptolina ericina</name>
    <dbReference type="NCBI Taxonomy" id="156174"/>
    <lineage>
        <taxon>Eukaryota</taxon>
        <taxon>Haptista</taxon>
        <taxon>Haptophyta</taxon>
        <taxon>Prymnesiophyceae</taxon>
        <taxon>Prymnesiales</taxon>
        <taxon>Prymnesiaceae</taxon>
        <taxon>Haptolina</taxon>
    </lineage>
</organism>
<evidence type="ECO:0000256" key="1">
    <source>
        <dbReference type="SAM" id="MobiDB-lite"/>
    </source>
</evidence>
<dbReference type="PANTHER" id="PTHR10663">
    <property type="entry name" value="GUANYL-NUCLEOTIDE EXCHANGE FACTOR"/>
    <property type="match status" value="1"/>
</dbReference>
<dbReference type="Gene3D" id="1.10.10.750">
    <property type="entry name" value="Ypt/Rab-GAP domain of gyp1p, domain 1"/>
    <property type="match status" value="1"/>
</dbReference>
<feature type="domain" description="SEC7" evidence="3">
    <location>
        <begin position="3"/>
        <end position="78"/>
    </location>
</feature>
<dbReference type="InterPro" id="IPR035999">
    <property type="entry name" value="Sec7_dom_sf"/>
</dbReference>
<protein>
    <recommendedName>
        <fullName evidence="5">Rab-GAP TBC domain-containing protein</fullName>
    </recommendedName>
</protein>
<dbReference type="Gene3D" id="1.10.1000.11">
    <property type="entry name" value="Arf Nucleotide-binding Site Opener,domain 2"/>
    <property type="match status" value="1"/>
</dbReference>
<dbReference type="PANTHER" id="PTHR10663:SF395">
    <property type="entry name" value="SEC7 DOMAIN CONTAINING PROTEIN"/>
    <property type="match status" value="1"/>
</dbReference>
<evidence type="ECO:0000259" key="3">
    <source>
        <dbReference type="PROSITE" id="PS50190"/>
    </source>
</evidence>
<dbReference type="SUPFAM" id="SSF50729">
    <property type="entry name" value="PH domain-like"/>
    <property type="match status" value="1"/>
</dbReference>
<dbReference type="Gene3D" id="2.30.29.30">
    <property type="entry name" value="Pleckstrin-homology domain (PH domain)/Phosphotyrosine-binding domain (PTB)"/>
    <property type="match status" value="1"/>
</dbReference>
<dbReference type="Gene3D" id="1.10.472.80">
    <property type="entry name" value="Ypt/Rab-GAP domain of gyp1p, domain 3"/>
    <property type="match status" value="1"/>
</dbReference>
<dbReference type="SMART" id="SM00222">
    <property type="entry name" value="Sec7"/>
    <property type="match status" value="1"/>
</dbReference>
<dbReference type="EMBL" id="HBHX01024089">
    <property type="protein sequence ID" value="CAE0112743.1"/>
    <property type="molecule type" value="Transcribed_RNA"/>
</dbReference>
<gene>
    <name evidence="4" type="ORF">HERI1096_LOCUS13403</name>
</gene>
<dbReference type="SUPFAM" id="SSF48425">
    <property type="entry name" value="Sec7 domain"/>
    <property type="match status" value="1"/>
</dbReference>
<dbReference type="InterPro" id="IPR011993">
    <property type="entry name" value="PH-like_dom_sf"/>
</dbReference>
<dbReference type="GO" id="GO:0032012">
    <property type="term" value="P:regulation of ARF protein signal transduction"/>
    <property type="evidence" value="ECO:0007669"/>
    <property type="project" value="InterPro"/>
</dbReference>
<reference evidence="4" key="1">
    <citation type="submission" date="2021-01" db="EMBL/GenBank/DDBJ databases">
        <authorList>
            <person name="Corre E."/>
            <person name="Pelletier E."/>
            <person name="Niang G."/>
            <person name="Scheremetjew M."/>
            <person name="Finn R."/>
            <person name="Kale V."/>
            <person name="Holt S."/>
            <person name="Cochrane G."/>
            <person name="Meng A."/>
            <person name="Brown T."/>
            <person name="Cohen L."/>
        </authorList>
    </citation>
    <scope>NUCLEOTIDE SEQUENCE</scope>
    <source>
        <strain evidence="4">CCMP281</strain>
    </source>
</reference>
<dbReference type="SUPFAM" id="SSF47923">
    <property type="entry name" value="Ypt/Rab-GAP domain of gyp1p"/>
    <property type="match status" value="1"/>
</dbReference>
<dbReference type="PROSITE" id="PS50190">
    <property type="entry name" value="SEC7"/>
    <property type="match status" value="1"/>
</dbReference>
<dbReference type="Pfam" id="PF00566">
    <property type="entry name" value="RabGAP-TBC"/>
    <property type="match status" value="1"/>
</dbReference>
<dbReference type="Pfam" id="PF16457">
    <property type="entry name" value="PH_12"/>
    <property type="match status" value="1"/>
</dbReference>
<dbReference type="InterPro" id="IPR000904">
    <property type="entry name" value="Sec7_dom"/>
</dbReference>
<dbReference type="InterPro" id="IPR023394">
    <property type="entry name" value="Sec7_C_sf"/>
</dbReference>
<feature type="domain" description="Rab-GAP TBC" evidence="2">
    <location>
        <begin position="261"/>
        <end position="452"/>
    </location>
</feature>
<accession>A0A7S3AS00</accession>
<evidence type="ECO:0000313" key="4">
    <source>
        <dbReference type="EMBL" id="CAE0112743.1"/>
    </source>
</evidence>
<dbReference type="SMART" id="SM00164">
    <property type="entry name" value="TBC"/>
    <property type="match status" value="1"/>
</dbReference>
<dbReference type="PROSITE" id="PS50086">
    <property type="entry name" value="TBC_RABGAP"/>
    <property type="match status" value="1"/>
</dbReference>
<dbReference type="SMART" id="SM00233">
    <property type="entry name" value="PH"/>
    <property type="match status" value="1"/>
</dbReference>
<evidence type="ECO:0000259" key="2">
    <source>
        <dbReference type="PROSITE" id="PS50086"/>
    </source>
</evidence>
<feature type="compositionally biased region" description="Basic and acidic residues" evidence="1">
    <location>
        <begin position="579"/>
        <end position="590"/>
    </location>
</feature>
<dbReference type="AlphaFoldDB" id="A0A7S3AS00"/>
<name>A0A7S3AS00_9EUKA</name>
<proteinExistence type="predicted"/>
<feature type="region of interest" description="Disordered" evidence="1">
    <location>
        <begin position="549"/>
        <end position="590"/>
    </location>
</feature>
<dbReference type="GO" id="GO:0005085">
    <property type="term" value="F:guanyl-nucleotide exchange factor activity"/>
    <property type="evidence" value="ECO:0007669"/>
    <property type="project" value="InterPro"/>
</dbReference>
<dbReference type="Pfam" id="PF01369">
    <property type="entry name" value="Sec7"/>
    <property type="match status" value="1"/>
</dbReference>
<sequence length="605" mass="68847">MCEFAKHYCRQNPDIFADEDSAYVLGFSVIMLNTDAHSSQVRNRMTKPQFVRNNRGINNGEDLPQDLLESVYDDIVNKEIKTGTEFDDLAESELMNWLQQGTVFKKYAYGRVSRDPYHQCRLWIRTTHLCWCNLQARGRRERTVPLDEIEEVIVGASTEVFRRNVVDTHPSEGALCFSLVFGGRTLDLQASTPDETTIWTRYFIQVVERTQLEAHARRIALRAQPREDFFEIASAVWEDEILPDWEDERSKKRTILLWWEGVPSALRGKVWRRAIGDPMGLGAASFASHCAATTGEDQAMAVRSVAHELQRIGSVSLELNLFTSQQSPMQLSLLKLVAATRSYARSCQRELPANVSFLAAMLLLYLDESDAFVCLANMLSLHHLGWRHNQLQWRLEAADHLLQRELPDLAQKFLDYDVPLSDILPTWMGSMLTSTLPLDLTARVWDCYLRDGEFFLWRAMLELMRLLTPAALEATTAAELRHVFEHARHSASVSEKSLFHSIGSNEAAMHEWLKDFSQKLPLPSAERVGTCFDMWTNCSLCEEAQDHRAEGEDMSAREDDEAASELEGAPGTALTSAEGSERQGRRSLRDVNEMWHGIPCSHAFT</sequence>
<evidence type="ECO:0008006" key="5">
    <source>
        <dbReference type="Google" id="ProtNLM"/>
    </source>
</evidence>
<dbReference type="InterPro" id="IPR035969">
    <property type="entry name" value="Rab-GAP_TBC_sf"/>
</dbReference>
<dbReference type="InterPro" id="IPR000195">
    <property type="entry name" value="Rab-GAP-TBC_dom"/>
</dbReference>